<reference evidence="4 5" key="1">
    <citation type="journal article" date="2020" name="Syst. Appl. Microbiol.">
        <title>Alienimonas chondri sp. nov., a novel planctomycete isolated from the biofilm of the red alga Chondrus crispus.</title>
        <authorList>
            <person name="Vitorino I."/>
            <person name="Albuquerque L."/>
            <person name="Wiegand S."/>
            <person name="Kallscheuer N."/>
            <person name="da Costa M.S."/>
            <person name="Lobo-da-Cunha A."/>
            <person name="Jogler C."/>
            <person name="Lage O.M."/>
        </authorList>
    </citation>
    <scope>NUCLEOTIDE SEQUENCE [LARGE SCALE GENOMIC DNA]</scope>
    <source>
        <strain evidence="4 5">LzC2</strain>
    </source>
</reference>
<keyword evidence="5" id="KW-1185">Reference proteome</keyword>
<feature type="region of interest" description="Disordered" evidence="2">
    <location>
        <begin position="101"/>
        <end position="120"/>
    </location>
</feature>
<feature type="chain" id="PRO_5046128922" evidence="3">
    <location>
        <begin position="26"/>
        <end position="548"/>
    </location>
</feature>
<evidence type="ECO:0000313" key="4">
    <source>
        <dbReference type="EMBL" id="NNJ26324.1"/>
    </source>
</evidence>
<evidence type="ECO:0000256" key="1">
    <source>
        <dbReference type="SAM" id="Coils"/>
    </source>
</evidence>
<comment type="caution">
    <text evidence="4">The sequence shown here is derived from an EMBL/GenBank/DDBJ whole genome shotgun (WGS) entry which is preliminary data.</text>
</comment>
<proteinExistence type="predicted"/>
<gene>
    <name evidence="4" type="ORF">LzC2_24070</name>
</gene>
<dbReference type="Proteomes" id="UP000609651">
    <property type="component" value="Unassembled WGS sequence"/>
</dbReference>
<dbReference type="RefSeq" id="WP_171187247.1">
    <property type="nucleotide sequence ID" value="NZ_WTPX01000073.1"/>
</dbReference>
<evidence type="ECO:0000256" key="3">
    <source>
        <dbReference type="SAM" id="SignalP"/>
    </source>
</evidence>
<evidence type="ECO:0000313" key="5">
    <source>
        <dbReference type="Proteomes" id="UP000609651"/>
    </source>
</evidence>
<name>A0ABX1VE38_9PLAN</name>
<accession>A0ABX1VE38</accession>
<protein>
    <submittedName>
        <fullName evidence="4">Uncharacterized protein</fullName>
    </submittedName>
</protein>
<keyword evidence="3" id="KW-0732">Signal</keyword>
<evidence type="ECO:0000256" key="2">
    <source>
        <dbReference type="SAM" id="MobiDB-lite"/>
    </source>
</evidence>
<feature type="compositionally biased region" description="Basic and acidic residues" evidence="2">
    <location>
        <begin position="326"/>
        <end position="344"/>
    </location>
</feature>
<sequence>MSLKSFVAATFVLLGGLWAPDSSWAQDEGLPDWERRPYQVRVSLAADARTLSPLQLASVREDLADLLWRTFGEHWTISFAPPPAALNRADAVGLNRLQPDDFPAPAVPPTEEEPNPVRPPDRWFVATVAASSDLTDPDRLTVAVREWDGTRRALGPVRTAAATGVPAAAQTAGRLIRDLFHPEYRVSPVIDAPVGSTEVRLAARAAALPVRDPAVDPLAPGPLLSVFLRLYNRDGSFRDLRETPYTFIRVGPVLDEEDPLRMQSGEVISALRSAVGRTRGRTQTLARPIHQDPGGTTLRLVARGTGGGGVEGSPLVGYRVLLADRRSLPSDLPPPKDGEERPEPEPYPEPFSDVSDRGGRIEVPIAPPVMPDEEPTPGLMWLHVYSGKAKLGALPYVAGEVPSDTLELDDDALRLGLEGEYALLAGEMLEVVASRAVLTARAKKAAKDKDYTAAEKRLEELAELPRAVSFQRRIDALAAGVRAEALESGDRLTAARTGKLAAKMRELAEAYLSSDPLAAAKEQVSELKALAEEVEERERRAAGRRGQR</sequence>
<feature type="region of interest" description="Disordered" evidence="2">
    <location>
        <begin position="326"/>
        <end position="363"/>
    </location>
</feature>
<feature type="coiled-coil region" evidence="1">
    <location>
        <begin position="517"/>
        <end position="544"/>
    </location>
</feature>
<keyword evidence="1" id="KW-0175">Coiled coil</keyword>
<feature type="signal peptide" evidence="3">
    <location>
        <begin position="1"/>
        <end position="25"/>
    </location>
</feature>
<dbReference type="EMBL" id="WTPX01000073">
    <property type="protein sequence ID" value="NNJ26324.1"/>
    <property type="molecule type" value="Genomic_DNA"/>
</dbReference>
<organism evidence="4 5">
    <name type="scientific">Alienimonas chondri</name>
    <dbReference type="NCBI Taxonomy" id="2681879"/>
    <lineage>
        <taxon>Bacteria</taxon>
        <taxon>Pseudomonadati</taxon>
        <taxon>Planctomycetota</taxon>
        <taxon>Planctomycetia</taxon>
        <taxon>Planctomycetales</taxon>
        <taxon>Planctomycetaceae</taxon>
        <taxon>Alienimonas</taxon>
    </lineage>
</organism>